<dbReference type="EMBL" id="QCYK01000004">
    <property type="protein sequence ID" value="PUZ21667.1"/>
    <property type="molecule type" value="Genomic_DNA"/>
</dbReference>
<comment type="caution">
    <text evidence="11">The sequence shown here is derived from an EMBL/GenBank/DDBJ whole genome shotgun (WGS) entry which is preliminary data.</text>
</comment>
<keyword evidence="4 10" id="KW-0808">Transferase</keyword>
<name>A0A2T7BBB4_9BACT</name>
<keyword evidence="6 10" id="KW-0594">Phospholipid biosynthesis</keyword>
<sequence>MRIGLDMMGGDYAPGEAVKGVKLFFDTVTSDAHLVLIGDETALKPLLEEAQLDTSRYTVVHSSQVIGMNEHPTKALKEKQQSSIAIGFYLLQHKKIDAFISAGNTGAMMVGTFYSIKSIEGVQRPTIATMVPREAGGYGLLLDVGLNADCKPENLVQFGILGSLYAKHILGTENPKVGLLNIGEEEGKGNLLAQATYPLLKDEPRINFAGNVEGRDVFTDKADVIVCEGFTGNVVLKMAESFHEVAVKRGIKDDYIDRFDFEYYGGTPVLGVSEPVIIGHGISGQRAFMNMIVVAQKMLESKLLDKIKESFIAK</sequence>
<protein>
    <recommendedName>
        <fullName evidence="8 10">Phosphate acyltransferase</fullName>
        <ecNumber evidence="8 10">2.3.1.274</ecNumber>
    </recommendedName>
    <alternativeName>
        <fullName evidence="10">Acyl-ACP phosphotransacylase</fullName>
    </alternativeName>
    <alternativeName>
        <fullName evidence="10">Acyl-[acyl-carrier-protein]--phosphate acyltransferase</fullName>
    </alternativeName>
    <alternativeName>
        <fullName evidence="10">Phosphate-acyl-ACP acyltransferase</fullName>
    </alternativeName>
</protein>
<evidence type="ECO:0000313" key="12">
    <source>
        <dbReference type="Proteomes" id="UP000244450"/>
    </source>
</evidence>
<dbReference type="GO" id="GO:0005737">
    <property type="term" value="C:cytoplasm"/>
    <property type="evidence" value="ECO:0007669"/>
    <property type="project" value="UniProtKB-SubCell"/>
</dbReference>
<dbReference type="PIRSF" id="PIRSF002465">
    <property type="entry name" value="Phsphlp_syn_PlsX"/>
    <property type="match status" value="1"/>
</dbReference>
<evidence type="ECO:0000256" key="10">
    <source>
        <dbReference type="HAMAP-Rule" id="MF_00019"/>
    </source>
</evidence>
<evidence type="ECO:0000256" key="3">
    <source>
        <dbReference type="ARBA" id="ARBA00022516"/>
    </source>
</evidence>
<keyword evidence="2 10" id="KW-0963">Cytoplasm</keyword>
<dbReference type="AlphaFoldDB" id="A0A2T7BBB4"/>
<dbReference type="GO" id="GO:0043811">
    <property type="term" value="F:phosphate:acyl-[acyl carrier protein] acyltransferase activity"/>
    <property type="evidence" value="ECO:0007669"/>
    <property type="project" value="UniProtKB-UniRule"/>
</dbReference>
<keyword evidence="3 10" id="KW-0444">Lipid biosynthesis</keyword>
<evidence type="ECO:0000256" key="1">
    <source>
        <dbReference type="ARBA" id="ARBA00001232"/>
    </source>
</evidence>
<organism evidence="11 12">
    <name type="scientific">Chitinophaga parva</name>
    <dbReference type="NCBI Taxonomy" id="2169414"/>
    <lineage>
        <taxon>Bacteria</taxon>
        <taxon>Pseudomonadati</taxon>
        <taxon>Bacteroidota</taxon>
        <taxon>Chitinophagia</taxon>
        <taxon>Chitinophagales</taxon>
        <taxon>Chitinophagaceae</taxon>
        <taxon>Chitinophaga</taxon>
    </lineage>
</organism>
<dbReference type="RefSeq" id="WP_108689319.1">
    <property type="nucleotide sequence ID" value="NZ_QCYK01000004.1"/>
</dbReference>
<dbReference type="GO" id="GO:0006633">
    <property type="term" value="P:fatty acid biosynthetic process"/>
    <property type="evidence" value="ECO:0007669"/>
    <property type="project" value="UniProtKB-UniRule"/>
</dbReference>
<dbReference type="EC" id="2.3.1.274" evidence="8 10"/>
<evidence type="ECO:0000256" key="9">
    <source>
        <dbReference type="ARBA" id="ARBA00046608"/>
    </source>
</evidence>
<evidence type="ECO:0000313" key="11">
    <source>
        <dbReference type="EMBL" id="PUZ21667.1"/>
    </source>
</evidence>
<evidence type="ECO:0000256" key="5">
    <source>
        <dbReference type="ARBA" id="ARBA00023098"/>
    </source>
</evidence>
<comment type="similarity">
    <text evidence="10">Belongs to the PlsX family.</text>
</comment>
<dbReference type="GO" id="GO:0008654">
    <property type="term" value="P:phospholipid biosynthetic process"/>
    <property type="evidence" value="ECO:0007669"/>
    <property type="project" value="UniProtKB-KW"/>
</dbReference>
<gene>
    <name evidence="10 11" type="primary">plsX</name>
    <name evidence="11" type="ORF">DCC81_24055</name>
</gene>
<reference evidence="11 12" key="1">
    <citation type="submission" date="2018-04" db="EMBL/GenBank/DDBJ databases">
        <title>Chitinophaga fuyangensis sp. nov., isolated from soil in a chemical factory.</title>
        <authorList>
            <person name="Chen K."/>
        </authorList>
    </citation>
    <scope>NUCLEOTIDE SEQUENCE [LARGE SCALE GENOMIC DNA]</scope>
    <source>
        <strain evidence="11 12">LY-1</strain>
    </source>
</reference>
<keyword evidence="12" id="KW-1185">Reference proteome</keyword>
<dbReference type="Proteomes" id="UP000244450">
    <property type="component" value="Unassembled WGS sequence"/>
</dbReference>
<dbReference type="OrthoDB" id="9806408at2"/>
<dbReference type="Gene3D" id="3.40.718.10">
    <property type="entry name" value="Isopropylmalate Dehydrogenase"/>
    <property type="match status" value="1"/>
</dbReference>
<dbReference type="HAMAP" id="MF_00019">
    <property type="entry name" value="PlsX"/>
    <property type="match status" value="1"/>
</dbReference>
<comment type="subunit">
    <text evidence="9 10">Homodimer. Probably interacts with PlsY.</text>
</comment>
<comment type="catalytic activity">
    <reaction evidence="1 10">
        <text>a fatty acyl-[ACP] + phosphate = an acyl phosphate + holo-[ACP]</text>
        <dbReference type="Rhea" id="RHEA:42292"/>
        <dbReference type="Rhea" id="RHEA-COMP:9685"/>
        <dbReference type="Rhea" id="RHEA-COMP:14125"/>
        <dbReference type="ChEBI" id="CHEBI:43474"/>
        <dbReference type="ChEBI" id="CHEBI:59918"/>
        <dbReference type="ChEBI" id="CHEBI:64479"/>
        <dbReference type="ChEBI" id="CHEBI:138651"/>
        <dbReference type="EC" id="2.3.1.274"/>
    </reaction>
</comment>
<dbReference type="SUPFAM" id="SSF53659">
    <property type="entry name" value="Isocitrate/Isopropylmalate dehydrogenase-like"/>
    <property type="match status" value="1"/>
</dbReference>
<accession>A0A2T7BBB4</accession>
<evidence type="ECO:0000256" key="7">
    <source>
        <dbReference type="ARBA" id="ARBA00023264"/>
    </source>
</evidence>
<keyword evidence="11" id="KW-0012">Acyltransferase</keyword>
<dbReference type="PANTHER" id="PTHR30100:SF1">
    <property type="entry name" value="PHOSPHATE ACYLTRANSFERASE"/>
    <property type="match status" value="1"/>
</dbReference>
<proteinExistence type="inferred from homology"/>
<comment type="pathway">
    <text evidence="10">Lipid metabolism; phospholipid metabolism.</text>
</comment>
<comment type="function">
    <text evidence="10">Catalyzes the reversible formation of acyl-phosphate (acyl-PO(4)) from acyl-[acyl-carrier-protein] (acyl-ACP). This enzyme utilizes acyl-ACP as fatty acyl donor, but not acyl-CoA.</text>
</comment>
<keyword evidence="7 10" id="KW-1208">Phospholipid metabolism</keyword>
<evidence type="ECO:0000256" key="2">
    <source>
        <dbReference type="ARBA" id="ARBA00022490"/>
    </source>
</evidence>
<keyword evidence="5 10" id="KW-0443">Lipid metabolism</keyword>
<dbReference type="PANTHER" id="PTHR30100">
    <property type="entry name" value="FATTY ACID/PHOSPHOLIPID SYNTHESIS PROTEIN PLSX"/>
    <property type="match status" value="1"/>
</dbReference>
<evidence type="ECO:0000256" key="4">
    <source>
        <dbReference type="ARBA" id="ARBA00022679"/>
    </source>
</evidence>
<dbReference type="InterPro" id="IPR012281">
    <property type="entry name" value="Phospholipid_synth_PlsX-like"/>
</dbReference>
<evidence type="ECO:0000256" key="8">
    <source>
        <dbReference type="ARBA" id="ARBA00024069"/>
    </source>
</evidence>
<dbReference type="UniPathway" id="UPA00085"/>
<evidence type="ECO:0000256" key="6">
    <source>
        <dbReference type="ARBA" id="ARBA00023209"/>
    </source>
</evidence>
<dbReference type="Pfam" id="PF02504">
    <property type="entry name" value="FA_synthesis"/>
    <property type="match status" value="1"/>
</dbReference>
<dbReference type="InterPro" id="IPR003664">
    <property type="entry name" value="FA_synthesis"/>
</dbReference>
<dbReference type="NCBIfam" id="TIGR00182">
    <property type="entry name" value="plsX"/>
    <property type="match status" value="1"/>
</dbReference>
<comment type="subcellular location">
    <subcellularLocation>
        <location evidence="10">Cytoplasm</location>
    </subcellularLocation>
    <text evidence="10">Associated with the membrane possibly through PlsY.</text>
</comment>